<evidence type="ECO:0000256" key="2">
    <source>
        <dbReference type="SAM" id="Phobius"/>
    </source>
</evidence>
<organism evidence="3 4">
    <name type="scientific">Staphylococcus aureus</name>
    <dbReference type="NCBI Taxonomy" id="1280"/>
    <lineage>
        <taxon>Bacteria</taxon>
        <taxon>Bacillati</taxon>
        <taxon>Bacillota</taxon>
        <taxon>Bacilli</taxon>
        <taxon>Bacillales</taxon>
        <taxon>Staphylococcaceae</taxon>
        <taxon>Staphylococcus</taxon>
    </lineage>
</organism>
<reference evidence="3 4" key="1">
    <citation type="submission" date="2018-06" db="EMBL/GenBank/DDBJ databases">
        <authorList>
            <consortium name="Pathogen Informatics"/>
            <person name="Doyle S."/>
        </authorList>
    </citation>
    <scope>NUCLEOTIDE SEQUENCE [LARGE SCALE GENOMIC DNA]</scope>
    <source>
        <strain evidence="3 4">NCTC10702</strain>
    </source>
</reference>
<dbReference type="Proteomes" id="UP000254116">
    <property type="component" value="Unassembled WGS sequence"/>
</dbReference>
<dbReference type="EMBL" id="UHBY01000003">
    <property type="protein sequence ID" value="SUL35943.1"/>
    <property type="molecule type" value="Genomic_DNA"/>
</dbReference>
<keyword evidence="2" id="KW-0812">Transmembrane</keyword>
<accession>A0A380EKN4</accession>
<evidence type="ECO:0000256" key="1">
    <source>
        <dbReference type="SAM" id="MobiDB-lite"/>
    </source>
</evidence>
<feature type="region of interest" description="Disordered" evidence="1">
    <location>
        <begin position="51"/>
        <end position="80"/>
    </location>
</feature>
<gene>
    <name evidence="3" type="primary">comEA_2</name>
    <name evidence="3" type="ORF">NCTC10702_02513</name>
</gene>
<evidence type="ECO:0000313" key="4">
    <source>
        <dbReference type="Proteomes" id="UP000254116"/>
    </source>
</evidence>
<protein>
    <submittedName>
        <fullName evidence="3">ComE operon protein 1</fullName>
    </submittedName>
</protein>
<feature type="transmembrane region" description="Helical" evidence="2">
    <location>
        <begin position="15"/>
        <end position="35"/>
    </location>
</feature>
<sequence>MYQFLLRYKDFLTQWKLYILSAVVLIMVLIGFIFWRQDDYTSRNFENKDTALKQSTSENSSLSKVEDVQVKDGDNSKNKGPVYVDVKGAVKHPNVYKMTSKDRVVDLLDKAQLLEDADVSQINLSEKLTDQKMIFIPHKGQRMLNHKLK</sequence>
<feature type="compositionally biased region" description="Basic and acidic residues" evidence="1">
    <location>
        <begin position="64"/>
        <end position="77"/>
    </location>
</feature>
<proteinExistence type="predicted"/>
<evidence type="ECO:0000313" key="3">
    <source>
        <dbReference type="EMBL" id="SUL35943.1"/>
    </source>
</evidence>
<dbReference type="Gene3D" id="3.10.560.10">
    <property type="entry name" value="Outer membrane lipoprotein wza domain like"/>
    <property type="match status" value="1"/>
</dbReference>
<feature type="compositionally biased region" description="Polar residues" evidence="1">
    <location>
        <begin position="52"/>
        <end position="63"/>
    </location>
</feature>
<keyword evidence="2" id="KW-0472">Membrane</keyword>
<dbReference type="AlphaFoldDB" id="A0A380EKN4"/>
<keyword evidence="2" id="KW-1133">Transmembrane helix</keyword>
<name>A0A380EKN4_STAAU</name>